<sequence>MPVEAVKEVRYTLTFDKSRRKEENVLVVPDQECLAAYRYMFANCLIAQDSITQGFLENNLEHSLQSITTPPDKEYMLHCFEKINLSGFSGTKRIVDKKLVHKTSEKNVMISEIELPLKTKIGLFSGDVASTTEIKLDHINQEHIEAILLSELSKQASMVSIFRFLGLDSEFYVIEEYKKYRRIVQRSDDIFIHALPVKENGNHKGMGYCLFTVYQNSKLCSSGYISGMYTNKGM</sequence>
<protein>
    <recommendedName>
        <fullName evidence="3">A-factor biosynthesis hotdog domain-containing protein</fullName>
    </recommendedName>
</protein>
<reference evidence="1 2" key="1">
    <citation type="submission" date="2020-09" db="EMBL/GenBank/DDBJ databases">
        <title>Paenibacillus sp. strain PR3 16S rRNA gene Genome sequencing and assembly.</title>
        <authorList>
            <person name="Kim J."/>
        </authorList>
    </citation>
    <scope>NUCLEOTIDE SEQUENCE [LARGE SCALE GENOMIC DNA]</scope>
    <source>
        <strain evidence="1 2">PR3</strain>
    </source>
</reference>
<dbReference type="RefSeq" id="WP_191206512.1">
    <property type="nucleotide sequence ID" value="NZ_JACXZA010000008.1"/>
</dbReference>
<proteinExistence type="predicted"/>
<evidence type="ECO:0000313" key="1">
    <source>
        <dbReference type="EMBL" id="MBD3922208.1"/>
    </source>
</evidence>
<evidence type="ECO:0008006" key="3">
    <source>
        <dbReference type="Google" id="ProtNLM"/>
    </source>
</evidence>
<comment type="caution">
    <text evidence="1">The sequence shown here is derived from an EMBL/GenBank/DDBJ whole genome shotgun (WGS) entry which is preliminary data.</text>
</comment>
<accession>A0ABR8N1Z9</accession>
<keyword evidence="2" id="KW-1185">Reference proteome</keyword>
<organism evidence="1 2">
    <name type="scientific">Paenibacillus terricola</name>
    <dbReference type="NCBI Taxonomy" id="2763503"/>
    <lineage>
        <taxon>Bacteria</taxon>
        <taxon>Bacillati</taxon>
        <taxon>Bacillota</taxon>
        <taxon>Bacilli</taxon>
        <taxon>Bacillales</taxon>
        <taxon>Paenibacillaceae</taxon>
        <taxon>Paenibacillus</taxon>
    </lineage>
</organism>
<dbReference type="EMBL" id="JACXZA010000008">
    <property type="protein sequence ID" value="MBD3922208.1"/>
    <property type="molecule type" value="Genomic_DNA"/>
</dbReference>
<evidence type="ECO:0000313" key="2">
    <source>
        <dbReference type="Proteomes" id="UP000609346"/>
    </source>
</evidence>
<name>A0ABR8N1Z9_9BACL</name>
<gene>
    <name evidence="1" type="ORF">H8B09_25860</name>
</gene>
<dbReference type="Proteomes" id="UP000609346">
    <property type="component" value="Unassembled WGS sequence"/>
</dbReference>